<dbReference type="InterPro" id="IPR043128">
    <property type="entry name" value="Rev_trsase/Diguanyl_cyclase"/>
</dbReference>
<comment type="caution">
    <text evidence="2">The sequence shown here is derived from an EMBL/GenBank/DDBJ whole genome shotgun (WGS) entry which is preliminary data.</text>
</comment>
<dbReference type="EMBL" id="BKCJ010001129">
    <property type="protein sequence ID" value="GEU39074.1"/>
    <property type="molecule type" value="Genomic_DNA"/>
</dbReference>
<dbReference type="InterPro" id="IPR000477">
    <property type="entry name" value="RT_dom"/>
</dbReference>
<dbReference type="AlphaFoldDB" id="A0A6L2JU00"/>
<organism evidence="2">
    <name type="scientific">Tanacetum cinerariifolium</name>
    <name type="common">Dalmatian daisy</name>
    <name type="synonym">Chrysanthemum cinerariifolium</name>
    <dbReference type="NCBI Taxonomy" id="118510"/>
    <lineage>
        <taxon>Eukaryota</taxon>
        <taxon>Viridiplantae</taxon>
        <taxon>Streptophyta</taxon>
        <taxon>Embryophyta</taxon>
        <taxon>Tracheophyta</taxon>
        <taxon>Spermatophyta</taxon>
        <taxon>Magnoliopsida</taxon>
        <taxon>eudicotyledons</taxon>
        <taxon>Gunneridae</taxon>
        <taxon>Pentapetalae</taxon>
        <taxon>asterids</taxon>
        <taxon>campanulids</taxon>
        <taxon>Asterales</taxon>
        <taxon>Asteraceae</taxon>
        <taxon>Asteroideae</taxon>
        <taxon>Anthemideae</taxon>
        <taxon>Anthemidinae</taxon>
        <taxon>Tanacetum</taxon>
    </lineage>
</organism>
<name>A0A6L2JU00_TANCI</name>
<gene>
    <name evidence="2" type="ORF">Tci_011052</name>
</gene>
<dbReference type="SUPFAM" id="SSF56672">
    <property type="entry name" value="DNA/RNA polymerases"/>
    <property type="match status" value="1"/>
</dbReference>
<dbReference type="Pfam" id="PF00078">
    <property type="entry name" value="RVT_1"/>
    <property type="match status" value="1"/>
</dbReference>
<dbReference type="PANTHER" id="PTHR24559">
    <property type="entry name" value="TRANSPOSON TY3-I GAG-POL POLYPROTEIN"/>
    <property type="match status" value="1"/>
</dbReference>
<dbReference type="InterPro" id="IPR053134">
    <property type="entry name" value="RNA-dir_DNA_polymerase"/>
</dbReference>
<dbReference type="PANTHER" id="PTHR24559:SF444">
    <property type="entry name" value="REVERSE TRANSCRIPTASE DOMAIN-CONTAINING PROTEIN"/>
    <property type="match status" value="1"/>
</dbReference>
<sequence length="270" mass="31079">MNVSSISEAMQPTFRRRLKRACNQISFLETPTREVGLKNPYLICDYCGGSHEADECRQNNLAEQVYLFGGDIYDDPSLRRFYQNDDTPPWGPWVSPVQVVLKKGGMTVVKNEKNKLILQMTVIGWHILIALEDQEKTTFTCPYGTFTYKRMPFGLCNATKTFQCCITAIFHKIIEDSMEVFMDDFSVFGDSFDHCLKNLEKMLKRYEETNLVLIWEKCYFMVKEGIILGHKVLGAEIEDDKAKIKAISKLPYPTNVKAIRSFLGHSGFYK</sequence>
<evidence type="ECO:0000313" key="2">
    <source>
        <dbReference type="EMBL" id="GEU39074.1"/>
    </source>
</evidence>
<reference evidence="2" key="1">
    <citation type="journal article" date="2019" name="Sci. Rep.">
        <title>Draft genome of Tanacetum cinerariifolium, the natural source of mosquito coil.</title>
        <authorList>
            <person name="Yamashiro T."/>
            <person name="Shiraishi A."/>
            <person name="Satake H."/>
            <person name="Nakayama K."/>
        </authorList>
    </citation>
    <scope>NUCLEOTIDE SEQUENCE</scope>
</reference>
<accession>A0A6L2JU00</accession>
<feature type="domain" description="Reverse transcriptase" evidence="1">
    <location>
        <begin position="125"/>
        <end position="231"/>
    </location>
</feature>
<evidence type="ECO:0000259" key="1">
    <source>
        <dbReference type="Pfam" id="PF00078"/>
    </source>
</evidence>
<dbReference type="InterPro" id="IPR043502">
    <property type="entry name" value="DNA/RNA_pol_sf"/>
</dbReference>
<dbReference type="CDD" id="cd01647">
    <property type="entry name" value="RT_LTR"/>
    <property type="match status" value="1"/>
</dbReference>
<dbReference type="Gene3D" id="3.30.70.270">
    <property type="match status" value="2"/>
</dbReference>
<protein>
    <recommendedName>
        <fullName evidence="1">Reverse transcriptase domain-containing protein</fullName>
    </recommendedName>
</protein>
<proteinExistence type="predicted"/>
<dbReference type="Gene3D" id="3.10.10.10">
    <property type="entry name" value="HIV Type 1 Reverse Transcriptase, subunit A, domain 1"/>
    <property type="match status" value="1"/>
</dbReference>